<dbReference type="InterPro" id="IPR002182">
    <property type="entry name" value="NB-ARC"/>
</dbReference>
<sequence length="973" mass="108088">MQSNSLTKEFRRMFHASQRSSQPVPIHSSEPIGGSVDVAMTTIETSLAALKEASSLMSKIPYISPVAGLLLQVLTMRDEIKQNKEEWGVVMRKLGRVASLVVNVGESCQKYNLEENDLPPGLRSILRSLQNELNGIESLLKQSAEIGYIRKALLRKDLLRKVKQYDGELSNVLQTFQAELALDARFEQIAERRKGIPAGPSGPSNVITSIPQEPRSPQIFFGRDAELAEILHMILTGIRGSHPARIAILGPGGYGKTTLANAALTHPQVQEQFGGARYFVACESVFSSGALLVELAKTLGILDGGSDASWSHIHAALSSKDSIICLDNFESPWDQAGDMRDSVEELLSRVTALNSVTLLITMRGTMRPGQTLWTKPTLAPLKTLSQGAAREIWEEIEQNYDAAAEELIKAVDYVPLAVSLLAHLAQATSPTLLLKEWKQSQTKFIQMGQTHRLSNLEYSIQLSIDSGRMRANPPAKDLLGILSMLPDGIHTSQLGRFKEILVDMDILSDLRTLQQCSLVHVIGERYQTHPIIRHFCNQQEVISSKYKDLLQDFYINLASSNSSEAQPKYHAEMVLEINNTKAILFDLLKSNYGNNSKLIEAIITFTYFHGHIGDHSDKLISQTVETLQQRPSDTSVLIRCLQAWGRLYYYASDIENAKAKMQEVERLCSSSPYNNSSLHAGALKDLSEVYQLQGALNEAEVSCQKALELHKIANDVLGQANDHSGLGDMYLRLSRMDEAEASYREALKFHKIANSVLGQANDHSGLGHMLSRMDEAEASYREALKFHKIANDVIGQANDHKGLGDMYLRLSRMDEAEASYREALKFHKIANDVLGQANDHSGLGDMLSRLDEAEASYREALKFHKIANDVLGQANDHSGLGDMYLRLSRMDEAEASYREALKFHKIANDVLGQGTDLHGLGKVHMERSQLEDARSMFEKALVMHKKAHAPVWQGLDQKELNIVLSKMGKATQE</sequence>
<dbReference type="Gene3D" id="1.20.930.20">
    <property type="entry name" value="Adaptor protein Cbl, N-terminal domain"/>
    <property type="match status" value="1"/>
</dbReference>
<protein>
    <recommendedName>
        <fullName evidence="4">NB-ARC domain-containing protein</fullName>
    </recommendedName>
</protein>
<gene>
    <name evidence="5" type="ORF">B0F90DRAFT_1920013</name>
</gene>
<comment type="caution">
    <text evidence="5">The sequence shown here is derived from an EMBL/GenBank/DDBJ whole genome shotgun (WGS) entry which is preliminary data.</text>
</comment>
<feature type="repeat" description="TPR" evidence="3">
    <location>
        <begin position="797"/>
        <end position="830"/>
    </location>
</feature>
<dbReference type="SUPFAM" id="SSF52540">
    <property type="entry name" value="P-loop containing nucleoside triphosphate hydrolases"/>
    <property type="match status" value="1"/>
</dbReference>
<reference evidence="5" key="1">
    <citation type="journal article" date="2022" name="New Phytol.">
        <title>Evolutionary transition to the ectomycorrhizal habit in the genomes of a hyperdiverse lineage of mushroom-forming fungi.</title>
        <authorList>
            <person name="Looney B."/>
            <person name="Miyauchi S."/>
            <person name="Morin E."/>
            <person name="Drula E."/>
            <person name="Courty P.E."/>
            <person name="Kohler A."/>
            <person name="Kuo A."/>
            <person name="LaButti K."/>
            <person name="Pangilinan J."/>
            <person name="Lipzen A."/>
            <person name="Riley R."/>
            <person name="Andreopoulos W."/>
            <person name="He G."/>
            <person name="Johnson J."/>
            <person name="Nolan M."/>
            <person name="Tritt A."/>
            <person name="Barry K.W."/>
            <person name="Grigoriev I.V."/>
            <person name="Nagy L.G."/>
            <person name="Hibbett D."/>
            <person name="Henrissat B."/>
            <person name="Matheny P.B."/>
            <person name="Labbe J."/>
            <person name="Martin F.M."/>
        </authorList>
    </citation>
    <scope>NUCLEOTIDE SEQUENCE</scope>
    <source>
        <strain evidence="5">BPL690</strain>
    </source>
</reference>
<dbReference type="Proteomes" id="UP001203297">
    <property type="component" value="Unassembled WGS sequence"/>
</dbReference>
<dbReference type="Pfam" id="PF13432">
    <property type="entry name" value="TPR_16"/>
    <property type="match status" value="1"/>
</dbReference>
<keyword evidence="1" id="KW-0677">Repeat</keyword>
<evidence type="ECO:0000256" key="1">
    <source>
        <dbReference type="ARBA" id="ARBA00022737"/>
    </source>
</evidence>
<accession>A0AAD4LWQ0</accession>
<dbReference type="SMART" id="SM00028">
    <property type="entry name" value="TPR"/>
    <property type="match status" value="6"/>
</dbReference>
<dbReference type="InterPro" id="IPR036537">
    <property type="entry name" value="Adaptor_Cbl_N_dom_sf"/>
</dbReference>
<dbReference type="EMBL" id="WTXG01000094">
    <property type="protein sequence ID" value="KAI0293516.1"/>
    <property type="molecule type" value="Genomic_DNA"/>
</dbReference>
<dbReference type="PROSITE" id="PS50005">
    <property type="entry name" value="TPR"/>
    <property type="match status" value="3"/>
</dbReference>
<evidence type="ECO:0000313" key="5">
    <source>
        <dbReference type="EMBL" id="KAI0293516.1"/>
    </source>
</evidence>
<evidence type="ECO:0000259" key="4">
    <source>
        <dbReference type="Pfam" id="PF00931"/>
    </source>
</evidence>
<dbReference type="GO" id="GO:0007166">
    <property type="term" value="P:cell surface receptor signaling pathway"/>
    <property type="evidence" value="ECO:0007669"/>
    <property type="project" value="InterPro"/>
</dbReference>
<dbReference type="GO" id="GO:0043531">
    <property type="term" value="F:ADP binding"/>
    <property type="evidence" value="ECO:0007669"/>
    <property type="project" value="InterPro"/>
</dbReference>
<dbReference type="InterPro" id="IPR019734">
    <property type="entry name" value="TPR_rpt"/>
</dbReference>
<dbReference type="InterPro" id="IPR059179">
    <property type="entry name" value="MLKL-like_MCAfunc"/>
</dbReference>
<dbReference type="InterPro" id="IPR027417">
    <property type="entry name" value="P-loop_NTPase"/>
</dbReference>
<dbReference type="SUPFAM" id="SSF81901">
    <property type="entry name" value="HCP-like"/>
    <property type="match status" value="1"/>
</dbReference>
<dbReference type="InterPro" id="IPR011990">
    <property type="entry name" value="TPR-like_helical_dom_sf"/>
</dbReference>
<dbReference type="CDD" id="cd21037">
    <property type="entry name" value="MLKL_NTD"/>
    <property type="match status" value="1"/>
</dbReference>
<feature type="repeat" description="TPR" evidence="3">
    <location>
        <begin position="874"/>
        <end position="907"/>
    </location>
</feature>
<proteinExistence type="predicted"/>
<keyword evidence="6" id="KW-1185">Reference proteome</keyword>
<organism evidence="5 6">
    <name type="scientific">Multifurca ochricompacta</name>
    <dbReference type="NCBI Taxonomy" id="376703"/>
    <lineage>
        <taxon>Eukaryota</taxon>
        <taxon>Fungi</taxon>
        <taxon>Dikarya</taxon>
        <taxon>Basidiomycota</taxon>
        <taxon>Agaricomycotina</taxon>
        <taxon>Agaricomycetes</taxon>
        <taxon>Russulales</taxon>
        <taxon>Russulaceae</taxon>
        <taxon>Multifurca</taxon>
    </lineage>
</organism>
<dbReference type="PANTHER" id="PTHR45641">
    <property type="entry name" value="TETRATRICOPEPTIDE REPEAT PROTEIN (AFU_ORTHOLOGUE AFUA_6G03870)"/>
    <property type="match status" value="1"/>
</dbReference>
<dbReference type="Pfam" id="PF13374">
    <property type="entry name" value="TPR_10"/>
    <property type="match status" value="1"/>
</dbReference>
<dbReference type="PANTHER" id="PTHR45641:SF19">
    <property type="entry name" value="NEPHROCYSTIN-3"/>
    <property type="match status" value="1"/>
</dbReference>
<dbReference type="Pfam" id="PF00931">
    <property type="entry name" value="NB-ARC"/>
    <property type="match status" value="1"/>
</dbReference>
<feature type="domain" description="NB-ARC" evidence="4">
    <location>
        <begin position="243"/>
        <end position="329"/>
    </location>
</feature>
<dbReference type="Gene3D" id="3.40.50.300">
    <property type="entry name" value="P-loop containing nucleotide triphosphate hydrolases"/>
    <property type="match status" value="1"/>
</dbReference>
<dbReference type="Pfam" id="PF13424">
    <property type="entry name" value="TPR_12"/>
    <property type="match status" value="1"/>
</dbReference>
<dbReference type="AlphaFoldDB" id="A0AAD4LWQ0"/>
<evidence type="ECO:0000256" key="2">
    <source>
        <dbReference type="ARBA" id="ARBA00022803"/>
    </source>
</evidence>
<evidence type="ECO:0000313" key="6">
    <source>
        <dbReference type="Proteomes" id="UP001203297"/>
    </source>
</evidence>
<name>A0AAD4LWQ0_9AGAM</name>
<evidence type="ECO:0000256" key="3">
    <source>
        <dbReference type="PROSITE-ProRule" id="PRU00339"/>
    </source>
</evidence>
<feature type="repeat" description="TPR" evidence="3">
    <location>
        <begin position="720"/>
        <end position="753"/>
    </location>
</feature>
<keyword evidence="2 3" id="KW-0802">TPR repeat</keyword>
<dbReference type="Gene3D" id="1.25.40.10">
    <property type="entry name" value="Tetratricopeptide repeat domain"/>
    <property type="match status" value="2"/>
</dbReference>
<dbReference type="Pfam" id="PF13181">
    <property type="entry name" value="TPR_8"/>
    <property type="match status" value="1"/>
</dbReference>